<dbReference type="InterPro" id="IPR047641">
    <property type="entry name" value="ABC_transpr_MalK/UgpC-like"/>
</dbReference>
<dbReference type="EMBL" id="UINC01011313">
    <property type="protein sequence ID" value="SVA49986.1"/>
    <property type="molecule type" value="Genomic_DNA"/>
</dbReference>
<dbReference type="GO" id="GO:0005524">
    <property type="term" value="F:ATP binding"/>
    <property type="evidence" value="ECO:0007669"/>
    <property type="project" value="InterPro"/>
</dbReference>
<keyword evidence="2" id="KW-1278">Translocase</keyword>
<sequence length="88" mass="9485">MEKAVEFQHVTKTYGKVRAVIDLNFTIEPGKLVTLLGPSGCGKTTTLRLIAGLEMATEGSIFIGGKDVTLLSASDRDVSMVFQSYALF</sequence>
<evidence type="ECO:0000256" key="2">
    <source>
        <dbReference type="ARBA" id="ARBA00022967"/>
    </source>
</evidence>
<organism evidence="5">
    <name type="scientific">marine metagenome</name>
    <dbReference type="NCBI Taxonomy" id="408172"/>
    <lineage>
        <taxon>unclassified sequences</taxon>
        <taxon>metagenomes</taxon>
        <taxon>ecological metagenomes</taxon>
    </lineage>
</organism>
<keyword evidence="3" id="KW-0472">Membrane</keyword>
<feature type="domain" description="ABC transporter" evidence="4">
    <location>
        <begin position="22"/>
        <end position="87"/>
    </location>
</feature>
<dbReference type="GO" id="GO:0016887">
    <property type="term" value="F:ATP hydrolysis activity"/>
    <property type="evidence" value="ECO:0007669"/>
    <property type="project" value="InterPro"/>
</dbReference>
<dbReference type="GO" id="GO:0055052">
    <property type="term" value="C:ATP-binding cassette (ABC) transporter complex, substrate-binding subunit-containing"/>
    <property type="evidence" value="ECO:0007669"/>
    <property type="project" value="TreeGrafter"/>
</dbReference>
<dbReference type="InterPro" id="IPR027417">
    <property type="entry name" value="P-loop_NTPase"/>
</dbReference>
<keyword evidence="1" id="KW-1003">Cell membrane</keyword>
<evidence type="ECO:0000256" key="3">
    <source>
        <dbReference type="ARBA" id="ARBA00023136"/>
    </source>
</evidence>
<accession>A0A381WBS2</accession>
<dbReference type="InterPro" id="IPR003439">
    <property type="entry name" value="ABC_transporter-like_ATP-bd"/>
</dbReference>
<dbReference type="AlphaFoldDB" id="A0A381WBS2"/>
<gene>
    <name evidence="5" type="ORF">METZ01_LOCUS102840</name>
</gene>
<dbReference type="Gene3D" id="3.40.50.300">
    <property type="entry name" value="P-loop containing nucleotide triphosphate hydrolases"/>
    <property type="match status" value="1"/>
</dbReference>
<dbReference type="PANTHER" id="PTHR43875:SF15">
    <property type="entry name" value="TREHALOSE IMPORT ATP-BINDING PROTEIN SUGC"/>
    <property type="match status" value="1"/>
</dbReference>
<dbReference type="Pfam" id="PF00005">
    <property type="entry name" value="ABC_tran"/>
    <property type="match status" value="1"/>
</dbReference>
<evidence type="ECO:0000256" key="1">
    <source>
        <dbReference type="ARBA" id="ARBA00022475"/>
    </source>
</evidence>
<protein>
    <recommendedName>
        <fullName evidence="4">ABC transporter domain-containing protein</fullName>
    </recommendedName>
</protein>
<feature type="non-terminal residue" evidence="5">
    <location>
        <position position="88"/>
    </location>
</feature>
<proteinExistence type="predicted"/>
<evidence type="ECO:0000313" key="5">
    <source>
        <dbReference type="EMBL" id="SVA49986.1"/>
    </source>
</evidence>
<name>A0A381WBS2_9ZZZZ</name>
<dbReference type="PANTHER" id="PTHR43875">
    <property type="entry name" value="MALTODEXTRIN IMPORT ATP-BINDING PROTEIN MSMX"/>
    <property type="match status" value="1"/>
</dbReference>
<reference evidence="5" key="1">
    <citation type="submission" date="2018-05" db="EMBL/GenBank/DDBJ databases">
        <authorList>
            <person name="Lanie J.A."/>
            <person name="Ng W.-L."/>
            <person name="Kazmierczak K.M."/>
            <person name="Andrzejewski T.M."/>
            <person name="Davidsen T.M."/>
            <person name="Wayne K.J."/>
            <person name="Tettelin H."/>
            <person name="Glass J.I."/>
            <person name="Rusch D."/>
            <person name="Podicherti R."/>
            <person name="Tsui H.-C.T."/>
            <person name="Winkler M.E."/>
        </authorList>
    </citation>
    <scope>NUCLEOTIDE SEQUENCE</scope>
</reference>
<evidence type="ECO:0000259" key="4">
    <source>
        <dbReference type="Pfam" id="PF00005"/>
    </source>
</evidence>
<dbReference type="SUPFAM" id="SSF52540">
    <property type="entry name" value="P-loop containing nucleoside triphosphate hydrolases"/>
    <property type="match status" value="1"/>
</dbReference>